<dbReference type="Proteomes" id="UP000095280">
    <property type="component" value="Unplaced"/>
</dbReference>
<dbReference type="InterPro" id="IPR002049">
    <property type="entry name" value="LE_dom"/>
</dbReference>
<proteinExistence type="predicted"/>
<keyword evidence="1" id="KW-1133">Transmembrane helix</keyword>
<feature type="transmembrane region" description="Helical" evidence="1">
    <location>
        <begin position="348"/>
        <end position="370"/>
    </location>
</feature>
<sequence>GRCTQAGRLYLPIRLHRRHLRRCLRLATVTPTAPVRRPPTEPPACPATNNTRGSHCQFCSRRCTRDAASGQACLPCSQVCNGHSRATLRAAAASSAAGATTGSASTRLLPCKPCQCNGHSDFCLPDTGQGCDCQNNTRTSCTDRDQRCREQQCAVCADFYSGKPTDGRQCYHKMGVNNYFCLDYRHSQKACGVNPGFLNIDVRLFVDIIRGAADLYLALSDRTFVVNNTVDANGFWSNLVSIDYQAAATLPRQPDGRRRRRSVVSDPPVLSDRVLEVSANPYLTYVSLPVSGSILIVRNATRRVLITIPCQSYEFSLNKFYLVVQGVSTDVNVSGIVFFRQDQNHINLLVFFSMFFSCFFLLFGLVVLAWKARQAHSRR</sequence>
<organism evidence="2 3">
    <name type="scientific">Macrostomum lignano</name>
    <dbReference type="NCBI Taxonomy" id="282301"/>
    <lineage>
        <taxon>Eukaryota</taxon>
        <taxon>Metazoa</taxon>
        <taxon>Spiralia</taxon>
        <taxon>Lophotrochozoa</taxon>
        <taxon>Platyhelminthes</taxon>
        <taxon>Rhabditophora</taxon>
        <taxon>Macrostomorpha</taxon>
        <taxon>Macrostomida</taxon>
        <taxon>Macrostomidae</taxon>
        <taxon>Macrostomum</taxon>
    </lineage>
</organism>
<dbReference type="CDD" id="cd00055">
    <property type="entry name" value="EGF_Lam"/>
    <property type="match status" value="1"/>
</dbReference>
<evidence type="ECO:0000256" key="1">
    <source>
        <dbReference type="SAM" id="Phobius"/>
    </source>
</evidence>
<dbReference type="AlphaFoldDB" id="A0A1I8FTQ7"/>
<keyword evidence="1" id="KW-0472">Membrane</keyword>
<dbReference type="WBParaSite" id="maker-unitig_7031-snap-gene-0.2-mRNA-1">
    <property type="protein sequence ID" value="maker-unitig_7031-snap-gene-0.2-mRNA-1"/>
    <property type="gene ID" value="maker-unitig_7031-snap-gene-0.2"/>
</dbReference>
<evidence type="ECO:0000313" key="3">
    <source>
        <dbReference type="WBParaSite" id="maker-unitig_7031-snap-gene-0.2-mRNA-1"/>
    </source>
</evidence>
<name>A0A1I8FTQ7_9PLAT</name>
<reference evidence="3" key="1">
    <citation type="submission" date="2016-11" db="UniProtKB">
        <authorList>
            <consortium name="WormBaseParasite"/>
        </authorList>
    </citation>
    <scope>IDENTIFICATION</scope>
</reference>
<evidence type="ECO:0000313" key="2">
    <source>
        <dbReference type="Proteomes" id="UP000095280"/>
    </source>
</evidence>
<accession>A0A1I8FTQ7</accession>
<protein>
    <submittedName>
        <fullName evidence="3">LAM_G_DOMAIN domain-containing protein</fullName>
    </submittedName>
</protein>
<keyword evidence="2" id="KW-1185">Reference proteome</keyword>
<keyword evidence="1" id="KW-0812">Transmembrane</keyword>